<comment type="caution">
    <text evidence="1">The sequence shown here is derived from an EMBL/GenBank/DDBJ whole genome shotgun (WGS) entry which is preliminary data.</text>
</comment>
<proteinExistence type="predicted"/>
<name>A0ACA9STX6_9GLOM</name>
<protein>
    <submittedName>
        <fullName evidence="1">16100_t:CDS:1</fullName>
    </submittedName>
</protein>
<keyword evidence="2" id="KW-1185">Reference proteome</keyword>
<evidence type="ECO:0000313" key="2">
    <source>
        <dbReference type="Proteomes" id="UP000789920"/>
    </source>
</evidence>
<feature type="non-terminal residue" evidence="1">
    <location>
        <position position="46"/>
    </location>
</feature>
<organism evidence="1 2">
    <name type="scientific">Racocetra persica</name>
    <dbReference type="NCBI Taxonomy" id="160502"/>
    <lineage>
        <taxon>Eukaryota</taxon>
        <taxon>Fungi</taxon>
        <taxon>Fungi incertae sedis</taxon>
        <taxon>Mucoromycota</taxon>
        <taxon>Glomeromycotina</taxon>
        <taxon>Glomeromycetes</taxon>
        <taxon>Diversisporales</taxon>
        <taxon>Gigasporaceae</taxon>
        <taxon>Racocetra</taxon>
    </lineage>
</organism>
<dbReference type="EMBL" id="CAJVQC010154751">
    <property type="protein sequence ID" value="CAG8847200.1"/>
    <property type="molecule type" value="Genomic_DNA"/>
</dbReference>
<dbReference type="Proteomes" id="UP000789920">
    <property type="component" value="Unassembled WGS sequence"/>
</dbReference>
<evidence type="ECO:0000313" key="1">
    <source>
        <dbReference type="EMBL" id="CAG8847200.1"/>
    </source>
</evidence>
<feature type="non-terminal residue" evidence="1">
    <location>
        <position position="1"/>
    </location>
</feature>
<gene>
    <name evidence="1" type="ORF">RPERSI_LOCUS34525</name>
</gene>
<reference evidence="1" key="1">
    <citation type="submission" date="2021-06" db="EMBL/GenBank/DDBJ databases">
        <authorList>
            <person name="Kallberg Y."/>
            <person name="Tangrot J."/>
            <person name="Rosling A."/>
        </authorList>
    </citation>
    <scope>NUCLEOTIDE SEQUENCE</scope>
    <source>
        <strain evidence="1">MA461A</strain>
    </source>
</reference>
<accession>A0ACA9STX6</accession>
<sequence length="46" mass="5593">KQALYRKGFSLIKTLNLVIETIYAEELYKLYQKFIEEIKKQLEIQN</sequence>